<name>A0A6M8FHD4_9GAMM</name>
<dbReference type="Gene3D" id="1.10.1200.10">
    <property type="entry name" value="ACP-like"/>
    <property type="match status" value="1"/>
</dbReference>
<organism evidence="1 2">
    <name type="scientific">Aquipseudomonas campi</name>
    <dbReference type="NCBI Taxonomy" id="2731681"/>
    <lineage>
        <taxon>Bacteria</taxon>
        <taxon>Pseudomonadati</taxon>
        <taxon>Pseudomonadota</taxon>
        <taxon>Gammaproteobacteria</taxon>
        <taxon>Pseudomonadales</taxon>
        <taxon>Pseudomonadaceae</taxon>
        <taxon>Aquipseudomonas</taxon>
    </lineage>
</organism>
<dbReference type="EMBL" id="CP053697">
    <property type="protein sequence ID" value="QKE64157.1"/>
    <property type="molecule type" value="Genomic_DNA"/>
</dbReference>
<accession>A0A6M8FHD4</accession>
<reference evidence="1" key="1">
    <citation type="submission" date="2020-07" db="EMBL/GenBank/DDBJ databases">
        <title>Nitrate ammonifying Pseudomonas campi sp. nov. isolated from German agricultural grassland.</title>
        <authorList>
            <person name="Timsy T."/>
            <person name="Ulrich A."/>
            <person name="Spanner T."/>
            <person name="Foesel B."/>
            <person name="Kolb S."/>
            <person name="Horn M.A."/>
            <person name="Behrendt U."/>
        </authorList>
    </citation>
    <scope>NUCLEOTIDE SEQUENCE</scope>
    <source>
        <strain evidence="1">S1-A32-2</strain>
    </source>
</reference>
<dbReference type="KEGG" id="pcam:HNE05_12625"/>
<dbReference type="Proteomes" id="UP000501379">
    <property type="component" value="Chromosome"/>
</dbReference>
<dbReference type="SUPFAM" id="SSF47336">
    <property type="entry name" value="ACP-like"/>
    <property type="match status" value="1"/>
</dbReference>
<evidence type="ECO:0000313" key="1">
    <source>
        <dbReference type="EMBL" id="QKE64157.1"/>
    </source>
</evidence>
<sequence length="104" mass="11449">MAEAVAVGLDKSSIEKTLIHIVEDLTQDWGIELDDAVSSQTRLVADMEFASVDIIQLMVAIEEHYNRPKMGFQDLLMNDGSYVDDLSIGQVIDFVHAKLTGVPA</sequence>
<gene>
    <name evidence="1" type="ORF">HNE05_12625</name>
</gene>
<dbReference type="InterPro" id="IPR036736">
    <property type="entry name" value="ACP-like_sf"/>
</dbReference>
<keyword evidence="2" id="KW-1185">Reference proteome</keyword>
<protein>
    <submittedName>
        <fullName evidence="1">Acyl carrier protein</fullName>
    </submittedName>
</protein>
<dbReference type="AlphaFoldDB" id="A0A6M8FHD4"/>
<proteinExistence type="predicted"/>
<dbReference type="RefSeq" id="WP_173208817.1">
    <property type="nucleotide sequence ID" value="NZ_CP053697.2"/>
</dbReference>
<evidence type="ECO:0000313" key="2">
    <source>
        <dbReference type="Proteomes" id="UP000501379"/>
    </source>
</evidence>